<proteinExistence type="predicted"/>
<keyword evidence="4" id="KW-1185">Reference proteome</keyword>
<dbReference type="Proteomes" id="UP001174909">
    <property type="component" value="Unassembled WGS sequence"/>
</dbReference>
<sequence>MPSSPAKVPVQTPSGVSSTMSREYFAKSKLFQNGMLREAQLSTRNMVNAVTEEFWKMVTASINDQALHFKTLRYNLEAEWRNRYPGGRTLDRNDLFELGKADILNHVASLQVFKPATWEGVLMDSLWTEVAPHVLEIFIEAAQGQSPGEFNTSADIQLHKWADSHQLAELCAKVGLETMFAQLHTKLEGEEGGGGGGVGGGGWGVVGVGGGGGKFHSLGQGLREEVERLSKQNHRWESYNVDQLKYVQMSALDDKDVPSAEQWRDAVTFMTSALSRQIKEAEDDLQKLAGPTSFYDRWVLWKSQSSTQVVKRAAAEELSKFLAAEPSHPSKLFTDELMTVQRVLKTQGHAASEEDIQESWRHLYHLHFLKRAEETAHKCQRGFVLRQHSPEYACPEVEYFWRVQQVMKSSSHTLRVQILDREVRQLEQQIKSILDSIAVSEERKKGLIRGDAVDKAEQLSESWGSSGTYLPSWLNCSLIRQCTLANNLYSSLKLAWYSVSFPRMCYSWRWYIYNLERKLRLRLRKRTLQINDTSLYGTLGSAPNK</sequence>
<dbReference type="EMBL" id="CASHTH010002040">
    <property type="protein sequence ID" value="CAI8023882.1"/>
    <property type="molecule type" value="Genomic_DNA"/>
</dbReference>
<keyword evidence="1" id="KW-0175">Coiled coil</keyword>
<evidence type="ECO:0000259" key="2">
    <source>
        <dbReference type="Pfam" id="PF19434"/>
    </source>
</evidence>
<accession>A0AA35S7X9</accession>
<comment type="caution">
    <text evidence="3">The sequence shown here is derived from an EMBL/GenBank/DDBJ whole genome shotgun (WGS) entry which is preliminary data.</text>
</comment>
<organism evidence="3 4">
    <name type="scientific">Geodia barretti</name>
    <name type="common">Barrett's horny sponge</name>
    <dbReference type="NCBI Taxonomy" id="519541"/>
    <lineage>
        <taxon>Eukaryota</taxon>
        <taxon>Metazoa</taxon>
        <taxon>Porifera</taxon>
        <taxon>Demospongiae</taxon>
        <taxon>Heteroscleromorpha</taxon>
        <taxon>Tetractinellida</taxon>
        <taxon>Astrophorina</taxon>
        <taxon>Geodiidae</taxon>
        <taxon>Geodia</taxon>
    </lineage>
</organism>
<feature type="domain" description="Dynamin-like GTPase OPA1 C-terminal" evidence="2">
    <location>
        <begin position="121"/>
        <end position="189"/>
    </location>
</feature>
<dbReference type="InterPro" id="IPR045817">
    <property type="entry name" value="OPA1_C"/>
</dbReference>
<evidence type="ECO:0000313" key="3">
    <source>
        <dbReference type="EMBL" id="CAI8023882.1"/>
    </source>
</evidence>
<protein>
    <submittedName>
        <fullName evidence="3">Dynamin-like 120 kDa protein, mitochondrial</fullName>
    </submittedName>
</protein>
<dbReference type="AlphaFoldDB" id="A0AA35S7X9"/>
<evidence type="ECO:0000256" key="1">
    <source>
        <dbReference type="SAM" id="Coils"/>
    </source>
</evidence>
<feature type="coiled-coil region" evidence="1">
    <location>
        <begin position="416"/>
        <end position="443"/>
    </location>
</feature>
<feature type="domain" description="Dynamin-like GTPase OPA1 C-terminal" evidence="2">
    <location>
        <begin position="221"/>
        <end position="460"/>
    </location>
</feature>
<reference evidence="3" key="1">
    <citation type="submission" date="2023-03" db="EMBL/GenBank/DDBJ databases">
        <authorList>
            <person name="Steffen K."/>
            <person name="Cardenas P."/>
        </authorList>
    </citation>
    <scope>NUCLEOTIDE SEQUENCE</scope>
</reference>
<gene>
    <name evidence="3" type="ORF">GBAR_LOCUS13933</name>
</gene>
<evidence type="ECO:0000313" key="4">
    <source>
        <dbReference type="Proteomes" id="UP001174909"/>
    </source>
</evidence>
<name>A0AA35S7X9_GEOBA</name>
<dbReference type="Pfam" id="PF19434">
    <property type="entry name" value="OPA1_C"/>
    <property type="match status" value="2"/>
</dbReference>